<accession>A0AAE4Q6U0</accession>
<dbReference type="EMBL" id="JAGQEX010000082">
    <property type="protein sequence ID" value="MDV5978144.1"/>
    <property type="molecule type" value="Genomic_DNA"/>
</dbReference>
<protein>
    <submittedName>
        <fullName evidence="1">Capsid protein</fullName>
    </submittedName>
</protein>
<evidence type="ECO:0000313" key="1">
    <source>
        <dbReference type="EMBL" id="MDV5978144.1"/>
    </source>
</evidence>
<proteinExistence type="predicted"/>
<gene>
    <name evidence="1" type="ORF">KB584_12190</name>
</gene>
<dbReference type="Proteomes" id="UP001186118">
    <property type="component" value="Unassembled WGS sequence"/>
</dbReference>
<evidence type="ECO:0000313" key="2">
    <source>
        <dbReference type="Proteomes" id="UP001186118"/>
    </source>
</evidence>
<feature type="non-terminal residue" evidence="1">
    <location>
        <position position="73"/>
    </location>
</feature>
<sequence length="73" mass="8562">MGVIQKIKNLVTRSKYVMTTQSLTNITDHPKIAISQLEYDRITTNLKYYKSDWDSVLYLNTDGETKKRNLNHL</sequence>
<reference evidence="1" key="1">
    <citation type="submission" date="2021-04" db="EMBL/GenBank/DDBJ databases">
        <title>Draft genomes of 20 S. canis strains.</title>
        <authorList>
            <person name="Pagnossin D."/>
            <person name="Weir W."/>
            <person name="Smith A."/>
            <person name="Ure R."/>
            <person name="Oravcova K."/>
        </authorList>
    </citation>
    <scope>NUCLEOTIDE SEQUENCE</scope>
    <source>
        <strain evidence="1">284</strain>
    </source>
</reference>
<comment type="caution">
    <text evidence="1">The sequence shown here is derived from an EMBL/GenBank/DDBJ whole genome shotgun (WGS) entry which is preliminary data.</text>
</comment>
<organism evidence="1 2">
    <name type="scientific">Streptococcus canis</name>
    <dbReference type="NCBI Taxonomy" id="1329"/>
    <lineage>
        <taxon>Bacteria</taxon>
        <taxon>Bacillati</taxon>
        <taxon>Bacillota</taxon>
        <taxon>Bacilli</taxon>
        <taxon>Lactobacillales</taxon>
        <taxon>Streptococcaceae</taxon>
        <taxon>Streptococcus</taxon>
    </lineage>
</organism>
<name>A0AAE4Q6U0_STRCB</name>
<dbReference type="AlphaFoldDB" id="A0AAE4Q6U0"/>